<organism evidence="2 3">
    <name type="scientific">Bugula neritina</name>
    <name type="common">Brown bryozoan</name>
    <name type="synonym">Sertularia neritina</name>
    <dbReference type="NCBI Taxonomy" id="10212"/>
    <lineage>
        <taxon>Eukaryota</taxon>
        <taxon>Metazoa</taxon>
        <taxon>Spiralia</taxon>
        <taxon>Lophotrochozoa</taxon>
        <taxon>Bryozoa</taxon>
        <taxon>Gymnolaemata</taxon>
        <taxon>Cheilostomatida</taxon>
        <taxon>Flustrina</taxon>
        <taxon>Buguloidea</taxon>
        <taxon>Bugulidae</taxon>
        <taxon>Bugula</taxon>
    </lineage>
</organism>
<accession>A0A7J7JFV8</accession>
<gene>
    <name evidence="2" type="ORF">EB796_016490</name>
</gene>
<feature type="compositionally biased region" description="Polar residues" evidence="1">
    <location>
        <begin position="228"/>
        <end position="242"/>
    </location>
</feature>
<dbReference type="AlphaFoldDB" id="A0A7J7JFV8"/>
<evidence type="ECO:0000313" key="2">
    <source>
        <dbReference type="EMBL" id="KAF6025179.1"/>
    </source>
</evidence>
<keyword evidence="3" id="KW-1185">Reference proteome</keyword>
<reference evidence="2" key="1">
    <citation type="submission" date="2020-06" db="EMBL/GenBank/DDBJ databases">
        <title>Draft genome of Bugula neritina, a colonial animal packing powerful symbionts and potential medicines.</title>
        <authorList>
            <person name="Rayko M."/>
        </authorList>
    </citation>
    <scope>NUCLEOTIDE SEQUENCE [LARGE SCALE GENOMIC DNA]</scope>
    <source>
        <strain evidence="2">Kwan_BN1</strain>
    </source>
</reference>
<dbReference type="Proteomes" id="UP000593567">
    <property type="component" value="Unassembled WGS sequence"/>
</dbReference>
<feature type="region of interest" description="Disordered" evidence="1">
    <location>
        <begin position="228"/>
        <end position="263"/>
    </location>
</feature>
<proteinExistence type="predicted"/>
<comment type="caution">
    <text evidence="2">The sequence shown here is derived from an EMBL/GenBank/DDBJ whole genome shotgun (WGS) entry which is preliminary data.</text>
</comment>
<evidence type="ECO:0000256" key="1">
    <source>
        <dbReference type="SAM" id="MobiDB-lite"/>
    </source>
</evidence>
<name>A0A7J7JFV8_BUGNE</name>
<feature type="compositionally biased region" description="Low complexity" evidence="1">
    <location>
        <begin position="243"/>
        <end position="254"/>
    </location>
</feature>
<dbReference type="EMBL" id="VXIV02002487">
    <property type="protein sequence ID" value="KAF6025179.1"/>
    <property type="molecule type" value="Genomic_DNA"/>
</dbReference>
<protein>
    <submittedName>
        <fullName evidence="2">Uncharacterized protein</fullName>
    </submittedName>
</protein>
<sequence>MDSVSSYYPTSLELLTAHAYNSLRKNVEEGQCSCSVADVKNVFMMNENDLPTKQLNYALAIETLNRRVLVKHQLSFGIKPDSLELIEHLYGLPYVQTMNRHKVKPSKMEHILFLDLVERLLLECIKFSTKFELQKVFGHAVKILEQMRRCPPTSNWSWLLDETGRRNISASTGGFLTAPQPVTLRRRGFPHLLRDPNQQPQNLPPTVELNSADRIMSRPPVGISLTLTPPGTGSAAKSSALPTTTSAHTTAAAAGPSQPRPGLNGNSFPQCSCNIPKVSGYFTMYPGDSSLAQCRLCGNFREWMSLSQ</sequence>
<evidence type="ECO:0000313" key="3">
    <source>
        <dbReference type="Proteomes" id="UP000593567"/>
    </source>
</evidence>